<name>A0A2G1XCI4_STRCJ</name>
<dbReference type="AlphaFoldDB" id="A0A2G1XCI4"/>
<keyword evidence="3" id="KW-1185">Reference proteome</keyword>
<dbReference type="Pfam" id="PF19054">
    <property type="entry name" value="DUF5753"/>
    <property type="match status" value="1"/>
</dbReference>
<comment type="caution">
    <text evidence="2">The sequence shown here is derived from an EMBL/GenBank/DDBJ whole genome shotgun (WGS) entry which is preliminary data.</text>
</comment>
<dbReference type="SUPFAM" id="SSF47413">
    <property type="entry name" value="lambda repressor-like DNA-binding domains"/>
    <property type="match status" value="1"/>
</dbReference>
<dbReference type="InterPro" id="IPR010982">
    <property type="entry name" value="Lambda_DNA-bd_dom_sf"/>
</dbReference>
<dbReference type="Pfam" id="PF13560">
    <property type="entry name" value="HTH_31"/>
    <property type="match status" value="1"/>
</dbReference>
<dbReference type="PROSITE" id="PS50943">
    <property type="entry name" value="HTH_CROC1"/>
    <property type="match status" value="1"/>
</dbReference>
<gene>
    <name evidence="2" type="ORF">BLA24_28045</name>
</gene>
<dbReference type="GO" id="GO:0003677">
    <property type="term" value="F:DNA binding"/>
    <property type="evidence" value="ECO:0007669"/>
    <property type="project" value="InterPro"/>
</dbReference>
<sequence>MGGHGQEKVGWEFFGSELKRKREAAGLTQQALGNRVFCSGSYIGQLETAVRKPQLDLAQRIDAELGTDGFFERMCRKLIDSTTNVPYFAPVAHLEGTATEIHVYSPMYVPGLLQTADYARAVFKGGFPLAPDEDIESWVASRLERRSIVAQPTKPLLWNVIDENVIRRPTGGAAVMREQLEYLASLARDERIVLQVLPYSSGAPALSGMLKLMMFDDAPPVAYSEGAMSGSFMDEPARVARLQLAYDFARAAALPRDASLTLIESAAEEYADDN</sequence>
<accession>A0A2G1XCI4</accession>
<evidence type="ECO:0000313" key="2">
    <source>
        <dbReference type="EMBL" id="PHQ48911.1"/>
    </source>
</evidence>
<dbReference type="RefSeq" id="WP_099201856.1">
    <property type="nucleotide sequence ID" value="NZ_JBIRXA010000006.1"/>
</dbReference>
<dbReference type="SMART" id="SM00530">
    <property type="entry name" value="HTH_XRE"/>
    <property type="match status" value="1"/>
</dbReference>
<dbReference type="CDD" id="cd00093">
    <property type="entry name" value="HTH_XRE"/>
    <property type="match status" value="1"/>
</dbReference>
<dbReference type="Proteomes" id="UP000222531">
    <property type="component" value="Unassembled WGS sequence"/>
</dbReference>
<dbReference type="InterPro" id="IPR043917">
    <property type="entry name" value="DUF5753"/>
</dbReference>
<evidence type="ECO:0000259" key="1">
    <source>
        <dbReference type="PROSITE" id="PS50943"/>
    </source>
</evidence>
<dbReference type="InterPro" id="IPR001387">
    <property type="entry name" value="Cro/C1-type_HTH"/>
</dbReference>
<dbReference type="OrthoDB" id="2897536at2"/>
<reference evidence="2 3" key="1">
    <citation type="journal article" date="2017" name="Biochemistry">
        <title>Identification of the Biosynthetic Pathway for the Antibiotic Bicyclomycin.</title>
        <authorList>
            <person name="Patteson J."/>
            <person name="Cai W."/>
            <person name="Johnson R.A."/>
            <person name="Santa Maria K."/>
            <person name="Li B."/>
        </authorList>
    </citation>
    <scope>NUCLEOTIDE SEQUENCE [LARGE SCALE GENOMIC DNA]</scope>
    <source>
        <strain evidence="2 3">ATCC 21532</strain>
    </source>
</reference>
<proteinExistence type="predicted"/>
<dbReference type="Gene3D" id="1.10.260.40">
    <property type="entry name" value="lambda repressor-like DNA-binding domains"/>
    <property type="match status" value="1"/>
</dbReference>
<evidence type="ECO:0000313" key="3">
    <source>
        <dbReference type="Proteomes" id="UP000222531"/>
    </source>
</evidence>
<protein>
    <submittedName>
        <fullName evidence="2">Transcriptional regulator</fullName>
    </submittedName>
</protein>
<organism evidence="2 3">
    <name type="scientific">Streptomyces cinnamoneus</name>
    <name type="common">Streptoverticillium cinnamoneum</name>
    <dbReference type="NCBI Taxonomy" id="53446"/>
    <lineage>
        <taxon>Bacteria</taxon>
        <taxon>Bacillati</taxon>
        <taxon>Actinomycetota</taxon>
        <taxon>Actinomycetes</taxon>
        <taxon>Kitasatosporales</taxon>
        <taxon>Streptomycetaceae</taxon>
        <taxon>Streptomyces</taxon>
        <taxon>Streptomyces cinnamoneus group</taxon>
    </lineage>
</organism>
<feature type="domain" description="HTH cro/C1-type" evidence="1">
    <location>
        <begin position="18"/>
        <end position="70"/>
    </location>
</feature>
<dbReference type="EMBL" id="NHZO01000156">
    <property type="protein sequence ID" value="PHQ48911.1"/>
    <property type="molecule type" value="Genomic_DNA"/>
</dbReference>